<name>G4YMA9_PHYSP</name>
<keyword evidence="3" id="KW-1185">Reference proteome</keyword>
<dbReference type="Pfam" id="PF21056">
    <property type="entry name" value="ZSWIM1-3_RNaseH-like"/>
    <property type="match status" value="1"/>
</dbReference>
<feature type="non-terminal residue" evidence="2">
    <location>
        <position position="1"/>
    </location>
</feature>
<sequence>DYFKKRNGKWSDVQSFVIDEHFTEWKVLNKCFPSAWVLLCQFHAIAFWKKLLRKRCF</sequence>
<dbReference type="InParanoid" id="G4YMA9"/>
<protein>
    <recommendedName>
        <fullName evidence="1">ZSWIM1/3 RNaseH-like domain-containing protein</fullName>
    </recommendedName>
</protein>
<gene>
    <name evidence="2" type="ORF">PHYSODRAFT_375298</name>
</gene>
<feature type="domain" description="ZSWIM1/3 RNaseH-like" evidence="1">
    <location>
        <begin position="2"/>
        <end position="38"/>
    </location>
</feature>
<evidence type="ECO:0000313" key="3">
    <source>
        <dbReference type="Proteomes" id="UP000002640"/>
    </source>
</evidence>
<organism evidence="2 3">
    <name type="scientific">Phytophthora sojae (strain P6497)</name>
    <name type="common">Soybean stem and root rot agent</name>
    <name type="synonym">Phytophthora megasperma f. sp. glycines</name>
    <dbReference type="NCBI Taxonomy" id="1094619"/>
    <lineage>
        <taxon>Eukaryota</taxon>
        <taxon>Sar</taxon>
        <taxon>Stramenopiles</taxon>
        <taxon>Oomycota</taxon>
        <taxon>Peronosporomycetes</taxon>
        <taxon>Peronosporales</taxon>
        <taxon>Peronosporaceae</taxon>
        <taxon>Phytophthora</taxon>
    </lineage>
</organism>
<dbReference type="InterPro" id="IPR048324">
    <property type="entry name" value="ZSWIM1-3_RNaseH-like"/>
</dbReference>
<evidence type="ECO:0000313" key="2">
    <source>
        <dbReference type="EMBL" id="EGZ28239.1"/>
    </source>
</evidence>
<dbReference type="Proteomes" id="UP000002640">
    <property type="component" value="Unassembled WGS sequence"/>
</dbReference>
<dbReference type="EMBL" id="JH159151">
    <property type="protein sequence ID" value="EGZ28239.1"/>
    <property type="molecule type" value="Genomic_DNA"/>
</dbReference>
<dbReference type="GeneID" id="20650493"/>
<accession>G4YMA9</accession>
<feature type="non-terminal residue" evidence="2">
    <location>
        <position position="57"/>
    </location>
</feature>
<dbReference type="AlphaFoldDB" id="G4YMA9"/>
<dbReference type="RefSeq" id="XP_009515514.1">
    <property type="nucleotide sequence ID" value="XM_009517219.1"/>
</dbReference>
<proteinExistence type="predicted"/>
<reference evidence="2 3" key="1">
    <citation type="journal article" date="2006" name="Science">
        <title>Phytophthora genome sequences uncover evolutionary origins and mechanisms of pathogenesis.</title>
        <authorList>
            <person name="Tyler B.M."/>
            <person name="Tripathy S."/>
            <person name="Zhang X."/>
            <person name="Dehal P."/>
            <person name="Jiang R.H."/>
            <person name="Aerts A."/>
            <person name="Arredondo F.D."/>
            <person name="Baxter L."/>
            <person name="Bensasson D."/>
            <person name="Beynon J.L."/>
            <person name="Chapman J."/>
            <person name="Damasceno C.M."/>
            <person name="Dorrance A.E."/>
            <person name="Dou D."/>
            <person name="Dickerman A.W."/>
            <person name="Dubchak I.L."/>
            <person name="Garbelotto M."/>
            <person name="Gijzen M."/>
            <person name="Gordon S.G."/>
            <person name="Govers F."/>
            <person name="Grunwald N.J."/>
            <person name="Huang W."/>
            <person name="Ivors K.L."/>
            <person name="Jones R.W."/>
            <person name="Kamoun S."/>
            <person name="Krampis K."/>
            <person name="Lamour K.H."/>
            <person name="Lee M.K."/>
            <person name="McDonald W.H."/>
            <person name="Medina M."/>
            <person name="Meijer H.J."/>
            <person name="Nordberg E.K."/>
            <person name="Maclean D.J."/>
            <person name="Ospina-Giraldo M.D."/>
            <person name="Morris P.F."/>
            <person name="Phuntumart V."/>
            <person name="Putnam N.H."/>
            <person name="Rash S."/>
            <person name="Rose J.K."/>
            <person name="Sakihama Y."/>
            <person name="Salamov A.A."/>
            <person name="Savidor A."/>
            <person name="Scheuring C.F."/>
            <person name="Smith B.M."/>
            <person name="Sobral B.W."/>
            <person name="Terry A."/>
            <person name="Torto-Alalibo T.A."/>
            <person name="Win J."/>
            <person name="Xu Z."/>
            <person name="Zhang H."/>
            <person name="Grigoriev I.V."/>
            <person name="Rokhsar D.S."/>
            <person name="Boore J.L."/>
        </authorList>
    </citation>
    <scope>NUCLEOTIDE SEQUENCE [LARGE SCALE GENOMIC DNA]</scope>
    <source>
        <strain evidence="2 3">P6497</strain>
    </source>
</reference>
<dbReference type="KEGG" id="psoj:PHYSODRAFT_375298"/>
<evidence type="ECO:0000259" key="1">
    <source>
        <dbReference type="Pfam" id="PF21056"/>
    </source>
</evidence>